<dbReference type="AlphaFoldDB" id="W2S122"/>
<dbReference type="Proteomes" id="UP000030752">
    <property type="component" value="Unassembled WGS sequence"/>
</dbReference>
<evidence type="ECO:0000256" key="8">
    <source>
        <dbReference type="ARBA" id="ARBA00023152"/>
    </source>
</evidence>
<comment type="catalytic activity">
    <reaction evidence="11">
        <text>D-glucose + ATP = D-glucose 6-phosphate + ADP + H(+)</text>
        <dbReference type="Rhea" id="RHEA:17825"/>
        <dbReference type="ChEBI" id="CHEBI:4167"/>
        <dbReference type="ChEBI" id="CHEBI:15378"/>
        <dbReference type="ChEBI" id="CHEBI:30616"/>
        <dbReference type="ChEBI" id="CHEBI:61548"/>
        <dbReference type="ChEBI" id="CHEBI:456216"/>
        <dbReference type="EC" id="2.7.1.1"/>
    </reaction>
    <physiologicalReaction direction="left-to-right" evidence="11">
        <dbReference type="Rhea" id="RHEA:17826"/>
    </physiologicalReaction>
</comment>
<dbReference type="InterPro" id="IPR022673">
    <property type="entry name" value="Hexokinase_C"/>
</dbReference>
<evidence type="ECO:0000256" key="5">
    <source>
        <dbReference type="ARBA" id="ARBA00022741"/>
    </source>
</evidence>
<evidence type="ECO:0000259" key="14">
    <source>
        <dbReference type="Pfam" id="PF03727"/>
    </source>
</evidence>
<dbReference type="EC" id="2.7.1.-" evidence="12"/>
<dbReference type="InterPro" id="IPR019807">
    <property type="entry name" value="Hexokinase_BS"/>
</dbReference>
<dbReference type="PROSITE" id="PS51748">
    <property type="entry name" value="HEXOKINASE_2"/>
    <property type="match status" value="1"/>
</dbReference>
<dbReference type="GO" id="GO:0005829">
    <property type="term" value="C:cytosol"/>
    <property type="evidence" value="ECO:0007669"/>
    <property type="project" value="TreeGrafter"/>
</dbReference>
<dbReference type="STRING" id="1220924.W2S122"/>
<dbReference type="OrthoDB" id="419537at2759"/>
<dbReference type="Gene3D" id="3.30.420.40">
    <property type="match status" value="1"/>
</dbReference>
<dbReference type="PROSITE" id="PS00378">
    <property type="entry name" value="HEXOKINASE_1"/>
    <property type="match status" value="1"/>
</dbReference>
<dbReference type="PRINTS" id="PR00475">
    <property type="entry name" value="HEXOKINASE"/>
</dbReference>
<comment type="catalytic activity">
    <reaction evidence="9">
        <text>a D-hexose + ATP = a D-hexose 6-phosphate + ADP + H(+)</text>
        <dbReference type="Rhea" id="RHEA:22740"/>
        <dbReference type="ChEBI" id="CHEBI:4194"/>
        <dbReference type="ChEBI" id="CHEBI:15378"/>
        <dbReference type="ChEBI" id="CHEBI:30616"/>
        <dbReference type="ChEBI" id="CHEBI:229467"/>
        <dbReference type="ChEBI" id="CHEBI:456216"/>
        <dbReference type="EC" id="2.7.1.1"/>
    </reaction>
    <physiologicalReaction direction="left-to-right" evidence="9">
        <dbReference type="Rhea" id="RHEA:22741"/>
    </physiologicalReaction>
</comment>
<keyword evidence="5 12" id="KW-0547">Nucleotide-binding</keyword>
<dbReference type="InterPro" id="IPR001312">
    <property type="entry name" value="Hexokinase"/>
</dbReference>
<comment type="catalytic activity">
    <reaction evidence="10">
        <text>D-fructose + ATP = D-fructose 6-phosphate + ADP + H(+)</text>
        <dbReference type="Rhea" id="RHEA:16125"/>
        <dbReference type="ChEBI" id="CHEBI:15378"/>
        <dbReference type="ChEBI" id="CHEBI:30616"/>
        <dbReference type="ChEBI" id="CHEBI:37721"/>
        <dbReference type="ChEBI" id="CHEBI:61527"/>
        <dbReference type="ChEBI" id="CHEBI:456216"/>
        <dbReference type="EC" id="2.7.1.1"/>
    </reaction>
    <physiologicalReaction direction="left-to-right" evidence="10">
        <dbReference type="Rhea" id="RHEA:16126"/>
    </physiologicalReaction>
</comment>
<evidence type="ECO:0000256" key="7">
    <source>
        <dbReference type="ARBA" id="ARBA00022840"/>
    </source>
</evidence>
<evidence type="ECO:0000313" key="16">
    <source>
        <dbReference type="Proteomes" id="UP000030752"/>
    </source>
</evidence>
<dbReference type="UniPathway" id="UPA00109">
    <property type="reaction ID" value="UER00180"/>
</dbReference>
<organism evidence="15 16">
    <name type="scientific">Cyphellophora europaea (strain CBS 101466)</name>
    <name type="common">Phialophora europaea</name>
    <dbReference type="NCBI Taxonomy" id="1220924"/>
    <lineage>
        <taxon>Eukaryota</taxon>
        <taxon>Fungi</taxon>
        <taxon>Dikarya</taxon>
        <taxon>Ascomycota</taxon>
        <taxon>Pezizomycotina</taxon>
        <taxon>Eurotiomycetes</taxon>
        <taxon>Chaetothyriomycetidae</taxon>
        <taxon>Chaetothyriales</taxon>
        <taxon>Cyphellophoraceae</taxon>
        <taxon>Cyphellophora</taxon>
    </lineage>
</organism>
<dbReference type="GeneID" id="19971570"/>
<evidence type="ECO:0000256" key="3">
    <source>
        <dbReference type="ARBA" id="ARBA00009225"/>
    </source>
</evidence>
<feature type="domain" description="Hexokinase C-terminal" evidence="14">
    <location>
        <begin position="214"/>
        <end position="448"/>
    </location>
</feature>
<evidence type="ECO:0000256" key="2">
    <source>
        <dbReference type="ARBA" id="ARBA00005028"/>
    </source>
</evidence>
<evidence type="ECO:0000256" key="10">
    <source>
        <dbReference type="ARBA" id="ARBA00047905"/>
    </source>
</evidence>
<evidence type="ECO:0000256" key="6">
    <source>
        <dbReference type="ARBA" id="ARBA00022777"/>
    </source>
</evidence>
<dbReference type="GO" id="GO:0004340">
    <property type="term" value="F:glucokinase activity"/>
    <property type="evidence" value="ECO:0007669"/>
    <property type="project" value="TreeGrafter"/>
</dbReference>
<dbReference type="GO" id="GO:0008865">
    <property type="term" value="F:fructokinase activity"/>
    <property type="evidence" value="ECO:0007669"/>
    <property type="project" value="TreeGrafter"/>
</dbReference>
<dbReference type="Pfam" id="PF03727">
    <property type="entry name" value="Hexokinase_2"/>
    <property type="match status" value="1"/>
</dbReference>
<dbReference type="SUPFAM" id="SSF53067">
    <property type="entry name" value="Actin-like ATPase domain"/>
    <property type="match status" value="2"/>
</dbReference>
<dbReference type="GO" id="GO:0005739">
    <property type="term" value="C:mitochondrion"/>
    <property type="evidence" value="ECO:0007669"/>
    <property type="project" value="TreeGrafter"/>
</dbReference>
<dbReference type="GO" id="GO:0001678">
    <property type="term" value="P:intracellular glucose homeostasis"/>
    <property type="evidence" value="ECO:0007669"/>
    <property type="project" value="InterPro"/>
</dbReference>
<evidence type="ECO:0000259" key="13">
    <source>
        <dbReference type="Pfam" id="PF00349"/>
    </source>
</evidence>
<keyword evidence="6 12" id="KW-0418">Kinase</keyword>
<sequence>MGSVSTNLADAIERLDQLFSVNQKTLKEICQRFQEELEDGLAANGRNIPMNVTWVQALPTGKETGSFLTIDLGGTNIRICWITLTGGSVDAKIKQQQYQVGDGIKSGNAEELWDFVAGSLEAFIRDQNLDGSQGDPLPLGFTFSYPASQDKIDHGVLQTWTKGFDIKGVEGKDVVLQLKDAMQKKKLPVKLVALVNDTTGALIASHYSDSETIIGAIFGTGCNAAYMENTFSIPKLKHAPSGGRMAINCEYGAFDNDHKVLPRTQYDKQIDAQSPRPGEQAFEKMSAGLYLGEIYRLVLLDLHEQGVILQNQDISKLQAPYILDTGFLSGLENDESPGQKDSLKQFKDILGVEPSKEELAALQHLAQTVTVRGARLCACGVGAICMKTGIKKGHIAADGSVANKHPKFKDRWSEALGEILDWQDGETPITMTSAEDGSGVGAAVIAALALEHRWGD</sequence>
<dbReference type="GO" id="GO:0006096">
    <property type="term" value="P:glycolytic process"/>
    <property type="evidence" value="ECO:0007669"/>
    <property type="project" value="UniProtKB-UniPathway"/>
</dbReference>
<gene>
    <name evidence="15" type="ORF">HMPREF1541_04231</name>
</gene>
<dbReference type="InterPro" id="IPR022672">
    <property type="entry name" value="Hexokinase_N"/>
</dbReference>
<evidence type="ECO:0000256" key="9">
    <source>
        <dbReference type="ARBA" id="ARBA00044613"/>
    </source>
</evidence>
<evidence type="ECO:0000256" key="4">
    <source>
        <dbReference type="ARBA" id="ARBA00022679"/>
    </source>
</evidence>
<comment type="pathway">
    <text evidence="1">Carbohydrate degradation; glycolysis; D-glyceraldehyde 3-phosphate and glycerone phosphate from D-glucose: step 1/4.</text>
</comment>
<dbReference type="EMBL" id="KB822719">
    <property type="protein sequence ID" value="ETN42290.1"/>
    <property type="molecule type" value="Genomic_DNA"/>
</dbReference>
<evidence type="ECO:0000256" key="1">
    <source>
        <dbReference type="ARBA" id="ARBA00004888"/>
    </source>
</evidence>
<dbReference type="HOGENOM" id="CLU_014393_5_2_1"/>
<dbReference type="GO" id="GO:0005536">
    <property type="term" value="F:D-glucose binding"/>
    <property type="evidence" value="ECO:0007669"/>
    <property type="project" value="InterPro"/>
</dbReference>
<protein>
    <recommendedName>
        <fullName evidence="12">Phosphotransferase</fullName>
        <ecNumber evidence="12">2.7.1.-</ecNumber>
    </recommendedName>
</protein>
<dbReference type="eggNOG" id="KOG1369">
    <property type="taxonomic scope" value="Eukaryota"/>
</dbReference>
<comment type="pathway">
    <text evidence="2">Carbohydrate metabolism; hexose metabolism.</text>
</comment>
<dbReference type="GO" id="GO:0005524">
    <property type="term" value="F:ATP binding"/>
    <property type="evidence" value="ECO:0007669"/>
    <property type="project" value="UniProtKB-UniRule"/>
</dbReference>
<dbReference type="FunFam" id="3.30.420.40:FF:000805">
    <property type="entry name" value="Hexokinase-2"/>
    <property type="match status" value="1"/>
</dbReference>
<keyword evidence="4 12" id="KW-0808">Transferase</keyword>
<dbReference type="Pfam" id="PF00349">
    <property type="entry name" value="Hexokinase_1"/>
    <property type="match status" value="1"/>
</dbReference>
<dbReference type="InterPro" id="IPR043129">
    <property type="entry name" value="ATPase_NBD"/>
</dbReference>
<keyword evidence="16" id="KW-1185">Reference proteome</keyword>
<proteinExistence type="inferred from homology"/>
<dbReference type="PANTHER" id="PTHR19443:SF16">
    <property type="entry name" value="HEXOKINASE TYPE 1-RELATED"/>
    <property type="match status" value="1"/>
</dbReference>
<dbReference type="FunFam" id="3.40.367.20:FF:000004">
    <property type="entry name" value="Phosphotransferase"/>
    <property type="match status" value="1"/>
</dbReference>
<reference evidence="15 16" key="1">
    <citation type="submission" date="2013-03" db="EMBL/GenBank/DDBJ databases">
        <title>The Genome Sequence of Phialophora europaea CBS 101466.</title>
        <authorList>
            <consortium name="The Broad Institute Genomics Platform"/>
            <person name="Cuomo C."/>
            <person name="de Hoog S."/>
            <person name="Gorbushina A."/>
            <person name="Walker B."/>
            <person name="Young S.K."/>
            <person name="Zeng Q."/>
            <person name="Gargeya S."/>
            <person name="Fitzgerald M."/>
            <person name="Haas B."/>
            <person name="Abouelleil A."/>
            <person name="Allen A.W."/>
            <person name="Alvarado L."/>
            <person name="Arachchi H.M."/>
            <person name="Berlin A.M."/>
            <person name="Chapman S.B."/>
            <person name="Gainer-Dewar J."/>
            <person name="Goldberg J."/>
            <person name="Griggs A."/>
            <person name="Gujja S."/>
            <person name="Hansen M."/>
            <person name="Howarth C."/>
            <person name="Imamovic A."/>
            <person name="Ireland A."/>
            <person name="Larimer J."/>
            <person name="McCowan C."/>
            <person name="Murphy C."/>
            <person name="Pearson M."/>
            <person name="Poon T.W."/>
            <person name="Priest M."/>
            <person name="Roberts A."/>
            <person name="Saif S."/>
            <person name="Shea T."/>
            <person name="Sisk P."/>
            <person name="Sykes S."/>
            <person name="Wortman J."/>
            <person name="Nusbaum C."/>
            <person name="Birren B."/>
        </authorList>
    </citation>
    <scope>NUCLEOTIDE SEQUENCE [LARGE SCALE GENOMIC DNA]</scope>
    <source>
        <strain evidence="15 16">CBS 101466</strain>
    </source>
</reference>
<comment type="similarity">
    <text evidence="3 12">Belongs to the hexokinase family.</text>
</comment>
<accession>W2S122</accession>
<dbReference type="GO" id="GO:0006013">
    <property type="term" value="P:mannose metabolic process"/>
    <property type="evidence" value="ECO:0007669"/>
    <property type="project" value="TreeGrafter"/>
</dbReference>
<name>W2S122_CYPE1</name>
<feature type="domain" description="Hexokinase N-terminal" evidence="13">
    <location>
        <begin position="12"/>
        <end position="207"/>
    </location>
</feature>
<dbReference type="GO" id="GO:0006006">
    <property type="term" value="P:glucose metabolic process"/>
    <property type="evidence" value="ECO:0007669"/>
    <property type="project" value="TreeGrafter"/>
</dbReference>
<keyword evidence="8 12" id="KW-0324">Glycolysis</keyword>
<evidence type="ECO:0000256" key="12">
    <source>
        <dbReference type="RuleBase" id="RU362007"/>
    </source>
</evidence>
<dbReference type="Gene3D" id="3.40.367.20">
    <property type="match status" value="1"/>
</dbReference>
<dbReference type="RefSeq" id="XP_008716799.1">
    <property type="nucleotide sequence ID" value="XM_008718577.1"/>
</dbReference>
<evidence type="ECO:0000313" key="15">
    <source>
        <dbReference type="EMBL" id="ETN42290.1"/>
    </source>
</evidence>
<dbReference type="PANTHER" id="PTHR19443">
    <property type="entry name" value="HEXOKINASE"/>
    <property type="match status" value="1"/>
</dbReference>
<keyword evidence="7 12" id="KW-0067">ATP-binding</keyword>
<dbReference type="GO" id="GO:0019158">
    <property type="term" value="F:mannokinase activity"/>
    <property type="evidence" value="ECO:0007669"/>
    <property type="project" value="TreeGrafter"/>
</dbReference>
<dbReference type="InParanoid" id="W2S122"/>
<dbReference type="Gene3D" id="1.10.287.1250">
    <property type="match status" value="1"/>
</dbReference>
<dbReference type="VEuPathDB" id="FungiDB:HMPREF1541_04231"/>
<evidence type="ECO:0000256" key="11">
    <source>
        <dbReference type="ARBA" id="ARBA00048160"/>
    </source>
</evidence>